<protein>
    <submittedName>
        <fullName evidence="1">Uncharacterized protein</fullName>
    </submittedName>
</protein>
<dbReference type="RefSeq" id="WP_167223941.1">
    <property type="nucleotide sequence ID" value="NZ_VUYU01000005.1"/>
</dbReference>
<sequence length="110" mass="12074">MYEDDLKYLAIDQGCVGGGKYWHTSWPDPHPRNELAILAQSFLNGSQLAAWRAAALMEYGNAQSSWDAILAHVSAMLPGLLDADDIDTIVEYMRGRATGPAFATSCERLI</sequence>
<keyword evidence="2" id="KW-1185">Reference proteome</keyword>
<comment type="caution">
    <text evidence="1">The sequence shown here is derived from an EMBL/GenBank/DDBJ whole genome shotgun (WGS) entry which is preliminary data.</text>
</comment>
<evidence type="ECO:0000313" key="2">
    <source>
        <dbReference type="Proteomes" id="UP000785613"/>
    </source>
</evidence>
<dbReference type="EMBL" id="VUYU01000005">
    <property type="protein sequence ID" value="NHZ33932.1"/>
    <property type="molecule type" value="Genomic_DNA"/>
</dbReference>
<name>A0ABX0LNY7_9BURK</name>
<proteinExistence type="predicted"/>
<accession>A0ABX0LNY7</accession>
<gene>
    <name evidence="1" type="ORF">F0185_10065</name>
</gene>
<evidence type="ECO:0000313" key="1">
    <source>
        <dbReference type="EMBL" id="NHZ33932.1"/>
    </source>
</evidence>
<reference evidence="1 2" key="1">
    <citation type="submission" date="2019-09" db="EMBL/GenBank/DDBJ databases">
        <title>Taxonomy of Antarctic Massilia spp.: description of Massilia rubra sp. nov., Massilia aquatica sp. nov., Massilia mucilaginosa sp. nov., Massilia frigida sp. nov. isolated from streams, lakes and regoliths.</title>
        <authorList>
            <person name="Holochova P."/>
            <person name="Sedlacek I."/>
            <person name="Kralova S."/>
            <person name="Maslanova I."/>
            <person name="Busse H.-J."/>
            <person name="Stankova E."/>
            <person name="Vrbovska V."/>
            <person name="Kovarovic V."/>
            <person name="Bartak M."/>
            <person name="Svec P."/>
            <person name="Pantucek R."/>
        </authorList>
    </citation>
    <scope>NUCLEOTIDE SEQUENCE [LARGE SCALE GENOMIC DNA]</scope>
    <source>
        <strain evidence="1 2">CCM 8692</strain>
    </source>
</reference>
<organism evidence="1 2">
    <name type="scientific">Massilia rubra</name>
    <dbReference type="NCBI Taxonomy" id="2607910"/>
    <lineage>
        <taxon>Bacteria</taxon>
        <taxon>Pseudomonadati</taxon>
        <taxon>Pseudomonadota</taxon>
        <taxon>Betaproteobacteria</taxon>
        <taxon>Burkholderiales</taxon>
        <taxon>Oxalobacteraceae</taxon>
        <taxon>Telluria group</taxon>
        <taxon>Massilia</taxon>
    </lineage>
</organism>
<dbReference type="Proteomes" id="UP000785613">
    <property type="component" value="Unassembled WGS sequence"/>
</dbReference>